<dbReference type="Gene3D" id="3.40.50.1820">
    <property type="entry name" value="alpha/beta hydrolase"/>
    <property type="match status" value="1"/>
</dbReference>
<dbReference type="InterPro" id="IPR029058">
    <property type="entry name" value="AB_hydrolase_fold"/>
</dbReference>
<evidence type="ECO:0008006" key="3">
    <source>
        <dbReference type="Google" id="ProtNLM"/>
    </source>
</evidence>
<dbReference type="SUPFAM" id="SSF53474">
    <property type="entry name" value="alpha/beta-Hydrolases"/>
    <property type="match status" value="1"/>
</dbReference>
<evidence type="ECO:0000313" key="1">
    <source>
        <dbReference type="EMBL" id="GFE80447.1"/>
    </source>
</evidence>
<dbReference type="EMBL" id="BLJN01000002">
    <property type="protein sequence ID" value="GFE80447.1"/>
    <property type="molecule type" value="Genomic_DNA"/>
</dbReference>
<reference evidence="2" key="1">
    <citation type="submission" date="2020-01" db="EMBL/GenBank/DDBJ databases">
        <title>'Steroidobacter agaridevorans' sp. nov., agar-degrading bacteria isolated from rhizosphere soils.</title>
        <authorList>
            <person name="Ikenaga M."/>
            <person name="Kataoka M."/>
            <person name="Murouchi A."/>
            <person name="Katsuragi S."/>
            <person name="Sakai M."/>
        </authorList>
    </citation>
    <scope>NUCLEOTIDE SEQUENCE [LARGE SCALE GENOMIC DNA]</scope>
    <source>
        <strain evidence="2">YU21-B</strain>
    </source>
</reference>
<keyword evidence="2" id="KW-1185">Reference proteome</keyword>
<gene>
    <name evidence="1" type="ORF">GCM10011487_24470</name>
</gene>
<sequence length="278" mass="29785">MKTIDADLIGKPPSGEYGVVVEHDPSLSTHTIYRPAKLGAIKHPVMAWANGACKKSGLLFAEFLAEIASHGVVIIADGPPIAEKRIPPGRRTEPTARPSPSTLKLDGTPLIAALDWIEARNKEQTSRYFDKLDMSKVAVMGMSCGGLMAYGASSDKRVTTVGIWNSGLLEPNAPIFASLHSSVLIVTGGPRDVAHPNGLRDFETMPAAIPVFHAVRPAIGHYGTYSEDNGGPFGEVAVAWIKWQLLGDESAASKGMFVGERCSLCVNADWKVQQRALE</sequence>
<organism evidence="1 2">
    <name type="scientific">Steroidobacter agaridevorans</name>
    <dbReference type="NCBI Taxonomy" id="2695856"/>
    <lineage>
        <taxon>Bacteria</taxon>
        <taxon>Pseudomonadati</taxon>
        <taxon>Pseudomonadota</taxon>
        <taxon>Gammaproteobacteria</taxon>
        <taxon>Steroidobacterales</taxon>
        <taxon>Steroidobacteraceae</taxon>
        <taxon>Steroidobacter</taxon>
    </lineage>
</organism>
<protein>
    <recommendedName>
        <fullName evidence="3">Dienelactone hydrolase domain-containing protein</fullName>
    </recommendedName>
</protein>
<comment type="caution">
    <text evidence="1">The sequence shown here is derived from an EMBL/GenBank/DDBJ whole genome shotgun (WGS) entry which is preliminary data.</text>
</comment>
<accession>A0A829YAY7</accession>
<evidence type="ECO:0000313" key="2">
    <source>
        <dbReference type="Proteomes" id="UP000445000"/>
    </source>
</evidence>
<name>A0A829YAY7_9GAMM</name>
<dbReference type="Proteomes" id="UP000445000">
    <property type="component" value="Unassembled WGS sequence"/>
</dbReference>
<dbReference type="AlphaFoldDB" id="A0A829YAY7"/>
<proteinExistence type="predicted"/>